<name>A0ABW3V0X5_9HYPH</name>
<protein>
    <recommendedName>
        <fullName evidence="3">DUF4878 domain-containing protein</fullName>
    </recommendedName>
</protein>
<sequence>MAGFIGFVVGAVSAPMLYEHLNETTNFPLKDIIYGAIQPAEQNQWPKSTDALNALFEHQKWEATAQSTANKANVDECVTLQNNTFGCDITLKLAWLEKETQISATFQRFEDKWKIMEIQKNLP</sequence>
<accession>A0ABW3V0X5</accession>
<keyword evidence="2" id="KW-1185">Reference proteome</keyword>
<dbReference type="EMBL" id="JBHTMA010000001">
    <property type="protein sequence ID" value="MFD1225595.1"/>
    <property type="molecule type" value="Genomic_DNA"/>
</dbReference>
<evidence type="ECO:0000313" key="2">
    <source>
        <dbReference type="Proteomes" id="UP001597263"/>
    </source>
</evidence>
<organism evidence="1 2">
    <name type="scientific">Pseudochrobactrum kiredjianiae</name>
    <dbReference type="NCBI Taxonomy" id="386305"/>
    <lineage>
        <taxon>Bacteria</taxon>
        <taxon>Pseudomonadati</taxon>
        <taxon>Pseudomonadota</taxon>
        <taxon>Alphaproteobacteria</taxon>
        <taxon>Hyphomicrobiales</taxon>
        <taxon>Brucellaceae</taxon>
        <taxon>Pseudochrobactrum</taxon>
    </lineage>
</organism>
<reference evidence="2" key="1">
    <citation type="journal article" date="2019" name="Int. J. Syst. Evol. Microbiol.">
        <title>The Global Catalogue of Microorganisms (GCM) 10K type strain sequencing project: providing services to taxonomists for standard genome sequencing and annotation.</title>
        <authorList>
            <consortium name="The Broad Institute Genomics Platform"/>
            <consortium name="The Broad Institute Genome Sequencing Center for Infectious Disease"/>
            <person name="Wu L."/>
            <person name="Ma J."/>
        </authorList>
    </citation>
    <scope>NUCLEOTIDE SEQUENCE [LARGE SCALE GENOMIC DNA]</scope>
    <source>
        <strain evidence="2">CCUG 49584</strain>
    </source>
</reference>
<proteinExistence type="predicted"/>
<dbReference type="RefSeq" id="WP_289388742.1">
    <property type="nucleotide sequence ID" value="NZ_JAUCBM010000018.1"/>
</dbReference>
<comment type="caution">
    <text evidence="1">The sequence shown here is derived from an EMBL/GenBank/DDBJ whole genome shotgun (WGS) entry which is preliminary data.</text>
</comment>
<dbReference type="Proteomes" id="UP001597263">
    <property type="component" value="Unassembled WGS sequence"/>
</dbReference>
<gene>
    <name evidence="1" type="ORF">ACFQ35_00125</name>
</gene>
<evidence type="ECO:0000313" key="1">
    <source>
        <dbReference type="EMBL" id="MFD1225595.1"/>
    </source>
</evidence>
<evidence type="ECO:0008006" key="3">
    <source>
        <dbReference type="Google" id="ProtNLM"/>
    </source>
</evidence>